<sequence length="126" mass="13274">MNNRGQMLMIAGLLMTLTVLTISISISHSANLGRYQGERHDPAPLLTMLDAHLPPALDAELDGGATAEAAFAAAAGEFENSFAAHGYALVLKLDSSSTDGSTTTFSYTILLSDGLLDIEFERTATV</sequence>
<organism evidence="1 2">
    <name type="scientific">Marine Group III euryarchaeote</name>
    <dbReference type="NCBI Taxonomy" id="2173149"/>
    <lineage>
        <taxon>Archaea</taxon>
        <taxon>Methanobacteriati</taxon>
        <taxon>Thermoplasmatota</taxon>
        <taxon>Thermoplasmata</taxon>
        <taxon>Candidatus Thermoprofundales</taxon>
    </lineage>
</organism>
<comment type="caution">
    <text evidence="1">The sequence shown here is derived from an EMBL/GenBank/DDBJ whole genome shotgun (WGS) entry which is preliminary data.</text>
</comment>
<reference evidence="2" key="1">
    <citation type="journal article" date="2019" name="bioRxiv">
        <title>Genome diversification in globally distributed novel marine Proteobacteria is linked to environmental adaptation.</title>
        <authorList>
            <person name="Zhou Z."/>
            <person name="Tran P.Q."/>
            <person name="Kieft K."/>
            <person name="Anantharaman K."/>
        </authorList>
    </citation>
    <scope>NUCLEOTIDE SEQUENCE [LARGE SCALE GENOMIC DNA]</scope>
</reference>
<proteinExistence type="predicted"/>
<accession>A0A7C7ZFK2</accession>
<dbReference type="AlphaFoldDB" id="A0A7C7ZFK2"/>
<name>A0A7C7ZFK2_9ARCH</name>
<evidence type="ECO:0000313" key="2">
    <source>
        <dbReference type="Proteomes" id="UP000589516"/>
    </source>
</evidence>
<gene>
    <name evidence="1" type="ORF">EYQ16_04910</name>
</gene>
<protein>
    <submittedName>
        <fullName evidence="1">Uncharacterized protein</fullName>
    </submittedName>
</protein>
<dbReference type="Proteomes" id="UP000589516">
    <property type="component" value="Unassembled WGS sequence"/>
</dbReference>
<evidence type="ECO:0000313" key="1">
    <source>
        <dbReference type="EMBL" id="HIG63837.1"/>
    </source>
</evidence>
<dbReference type="EMBL" id="DUAV01000031">
    <property type="protein sequence ID" value="HIG63837.1"/>
    <property type="molecule type" value="Genomic_DNA"/>
</dbReference>